<comment type="caution">
    <text evidence="3">The sequence shown here is derived from an EMBL/GenBank/DDBJ whole genome shotgun (WGS) entry which is preliminary data.</text>
</comment>
<reference evidence="4" key="1">
    <citation type="journal article" date="2019" name="Int. J. Syst. Evol. Microbiol.">
        <title>The Global Catalogue of Microorganisms (GCM) 10K type strain sequencing project: providing services to taxonomists for standard genome sequencing and annotation.</title>
        <authorList>
            <consortium name="The Broad Institute Genomics Platform"/>
            <consortium name="The Broad Institute Genome Sequencing Center for Infectious Disease"/>
            <person name="Wu L."/>
            <person name="Ma J."/>
        </authorList>
    </citation>
    <scope>NUCLEOTIDE SEQUENCE [LARGE SCALE GENOMIC DNA]</scope>
    <source>
        <strain evidence="4">CAIM 431</strain>
    </source>
</reference>
<organism evidence="3 4">
    <name type="scientific">Luteococcus peritonei</name>
    <dbReference type="NCBI Taxonomy" id="88874"/>
    <lineage>
        <taxon>Bacteria</taxon>
        <taxon>Bacillati</taxon>
        <taxon>Actinomycetota</taxon>
        <taxon>Actinomycetes</taxon>
        <taxon>Propionibacteriales</taxon>
        <taxon>Propionibacteriaceae</taxon>
        <taxon>Luteococcus</taxon>
    </lineage>
</organism>
<feature type="region of interest" description="Disordered" evidence="1">
    <location>
        <begin position="271"/>
        <end position="303"/>
    </location>
</feature>
<evidence type="ECO:0000313" key="3">
    <source>
        <dbReference type="EMBL" id="MFD1890062.1"/>
    </source>
</evidence>
<dbReference type="RefSeq" id="WP_343873012.1">
    <property type="nucleotide sequence ID" value="NZ_BAAAIX010000013.1"/>
</dbReference>
<dbReference type="Pfam" id="PF04468">
    <property type="entry name" value="PSP1"/>
    <property type="match status" value="1"/>
</dbReference>
<dbReference type="InterPro" id="IPR047767">
    <property type="entry name" value="PSP1-like"/>
</dbReference>
<evidence type="ECO:0000259" key="2">
    <source>
        <dbReference type="PROSITE" id="PS51411"/>
    </source>
</evidence>
<dbReference type="InterPro" id="IPR007557">
    <property type="entry name" value="PSP1_C"/>
</dbReference>
<evidence type="ECO:0000313" key="4">
    <source>
        <dbReference type="Proteomes" id="UP001597326"/>
    </source>
</evidence>
<dbReference type="PANTHER" id="PTHR43830">
    <property type="entry name" value="PROTEIN PSP1"/>
    <property type="match status" value="1"/>
</dbReference>
<feature type="compositionally biased region" description="Acidic residues" evidence="1">
    <location>
        <begin position="293"/>
        <end position="303"/>
    </location>
</feature>
<dbReference type="PANTHER" id="PTHR43830:SF3">
    <property type="entry name" value="PROTEIN PSP1"/>
    <property type="match status" value="1"/>
</dbReference>
<feature type="compositionally biased region" description="Basic residues" evidence="1">
    <location>
        <begin position="271"/>
        <end position="283"/>
    </location>
</feature>
<evidence type="ECO:0000256" key="1">
    <source>
        <dbReference type="SAM" id="MobiDB-lite"/>
    </source>
</evidence>
<dbReference type="Proteomes" id="UP001597326">
    <property type="component" value="Unassembled WGS sequence"/>
</dbReference>
<keyword evidence="4" id="KW-1185">Reference proteome</keyword>
<protein>
    <submittedName>
        <fullName evidence="3">Stage 0 sporulation family protein</fullName>
    </submittedName>
</protein>
<sequence length="303" mass="33234">MAQVMAVSFEQYGQLHYLDPGAGQWRVGDHVLFPTEAGPEVCQVVWAPEEVDAENLVDLPVCQGRASAADLQRDAENRARRAEAQAVARELVARHELPMKVVGVDWIDRGTDFDLMVAIYFTAPGRVDFRALIGDLARALHARVDLRQVAARDAARLTGGIGSCGRDLCCATFLTDFEPVTQRLVKVQNLPPNPMAIQGQCGKLMCCLKYEHPLYADFARTAPAVGEKVDSPIGEAVVVGHQVPGQSVTVRNPQGEVARCPLTEVCVTSRRRKERHSKLRRSAAGRERGADGTLDDDEARENR</sequence>
<name>A0ABW4RUR4_9ACTN</name>
<dbReference type="EMBL" id="JBHUFZ010000016">
    <property type="protein sequence ID" value="MFD1890062.1"/>
    <property type="molecule type" value="Genomic_DNA"/>
</dbReference>
<dbReference type="NCBIfam" id="NF041131">
    <property type="entry name" value="RicT_YaaT_fam"/>
    <property type="match status" value="1"/>
</dbReference>
<accession>A0ABW4RUR4</accession>
<feature type="domain" description="PSP1 C-terminal" evidence="2">
    <location>
        <begin position="59"/>
        <end position="149"/>
    </location>
</feature>
<proteinExistence type="predicted"/>
<dbReference type="PROSITE" id="PS51411">
    <property type="entry name" value="PSP1_C"/>
    <property type="match status" value="1"/>
</dbReference>
<gene>
    <name evidence="3" type="ORF">ACFSCS_07675</name>
</gene>